<gene>
    <name evidence="1" type="ORF">IQ17_00700</name>
</gene>
<dbReference type="AlphaFoldDB" id="A0A562LPW9"/>
<sequence length="41" mass="4675">MRKREVVASEVHAPLAPFMMCHEVVQTSRARQTGLLRPEGR</sequence>
<evidence type="ECO:0000313" key="2">
    <source>
        <dbReference type="Proteomes" id="UP000317176"/>
    </source>
</evidence>
<reference evidence="1 2" key="1">
    <citation type="journal article" date="2015" name="Stand. Genomic Sci.">
        <title>Genomic Encyclopedia of Bacterial and Archaeal Type Strains, Phase III: the genomes of soil and plant-associated and newly described type strains.</title>
        <authorList>
            <person name="Whitman W.B."/>
            <person name="Woyke T."/>
            <person name="Klenk H.P."/>
            <person name="Zhou Y."/>
            <person name="Lilburn T.G."/>
            <person name="Beck B.J."/>
            <person name="De Vos P."/>
            <person name="Vandamme P."/>
            <person name="Eisen J.A."/>
            <person name="Garrity G."/>
            <person name="Hugenholtz P."/>
            <person name="Kyrpides N.C."/>
        </authorList>
    </citation>
    <scope>NUCLEOTIDE SEQUENCE [LARGE SCALE GENOMIC DNA]</scope>
    <source>
        <strain evidence="1 2">CGMCC 1.10947</strain>
    </source>
</reference>
<accession>A0A562LPW9</accession>
<evidence type="ECO:0000313" key="1">
    <source>
        <dbReference type="EMBL" id="TWI09623.1"/>
    </source>
</evidence>
<proteinExistence type="predicted"/>
<protein>
    <submittedName>
        <fullName evidence="1">Uncharacterized protein</fullName>
    </submittedName>
</protein>
<dbReference type="Proteomes" id="UP000317176">
    <property type="component" value="Unassembled WGS sequence"/>
</dbReference>
<organism evidence="1 2">
    <name type="scientific">Bradyrhizobium daqingense</name>
    <dbReference type="NCBI Taxonomy" id="993502"/>
    <lineage>
        <taxon>Bacteria</taxon>
        <taxon>Pseudomonadati</taxon>
        <taxon>Pseudomonadota</taxon>
        <taxon>Alphaproteobacteria</taxon>
        <taxon>Hyphomicrobiales</taxon>
        <taxon>Nitrobacteraceae</taxon>
        <taxon>Bradyrhizobium</taxon>
    </lineage>
</organism>
<name>A0A562LPW9_9BRAD</name>
<comment type="caution">
    <text evidence="1">The sequence shown here is derived from an EMBL/GenBank/DDBJ whole genome shotgun (WGS) entry which is preliminary data.</text>
</comment>
<dbReference type="EMBL" id="VLKL01000002">
    <property type="protein sequence ID" value="TWI09623.1"/>
    <property type="molecule type" value="Genomic_DNA"/>
</dbReference>
<keyword evidence="2" id="KW-1185">Reference proteome</keyword>